<evidence type="ECO:0000259" key="8">
    <source>
        <dbReference type="PROSITE" id="PS50111"/>
    </source>
</evidence>
<feature type="domain" description="Methyl-accepting transducer" evidence="8">
    <location>
        <begin position="450"/>
        <end position="686"/>
    </location>
</feature>
<keyword evidence="7" id="KW-0472">Membrane</keyword>
<accession>A0A364NQD7</accession>
<evidence type="ECO:0000256" key="2">
    <source>
        <dbReference type="ARBA" id="ARBA00022519"/>
    </source>
</evidence>
<dbReference type="Gene3D" id="1.10.287.950">
    <property type="entry name" value="Methyl-accepting chemotaxis protein"/>
    <property type="match status" value="1"/>
</dbReference>
<feature type="coiled-coil region" evidence="6">
    <location>
        <begin position="507"/>
        <end position="541"/>
    </location>
</feature>
<evidence type="ECO:0000313" key="11">
    <source>
        <dbReference type="EMBL" id="RAU19293.1"/>
    </source>
</evidence>
<evidence type="ECO:0000256" key="5">
    <source>
        <dbReference type="PROSITE-ProRule" id="PRU00284"/>
    </source>
</evidence>
<evidence type="ECO:0000259" key="10">
    <source>
        <dbReference type="PROSITE" id="PS50885"/>
    </source>
</evidence>
<dbReference type="GO" id="GO:0005886">
    <property type="term" value="C:plasma membrane"/>
    <property type="evidence" value="ECO:0007669"/>
    <property type="project" value="UniProtKB-SubCell"/>
</dbReference>
<dbReference type="InterPro" id="IPR003660">
    <property type="entry name" value="HAMP_dom"/>
</dbReference>
<feature type="domain" description="T-SNARE coiled-coil homology" evidence="9">
    <location>
        <begin position="637"/>
        <end position="699"/>
    </location>
</feature>
<feature type="transmembrane region" description="Helical" evidence="7">
    <location>
        <begin position="9"/>
        <end position="31"/>
    </location>
</feature>
<dbReference type="PANTHER" id="PTHR32089:SF112">
    <property type="entry name" value="LYSOZYME-LIKE PROTEIN-RELATED"/>
    <property type="match status" value="1"/>
</dbReference>
<dbReference type="InterPro" id="IPR004089">
    <property type="entry name" value="MCPsignal_dom"/>
</dbReference>
<dbReference type="PROSITE" id="PS50192">
    <property type="entry name" value="T_SNARE"/>
    <property type="match status" value="1"/>
</dbReference>
<evidence type="ECO:0000256" key="7">
    <source>
        <dbReference type="SAM" id="Phobius"/>
    </source>
</evidence>
<gene>
    <name evidence="11" type="ORF">DN062_03255</name>
</gene>
<evidence type="ECO:0000256" key="1">
    <source>
        <dbReference type="ARBA" id="ARBA00004429"/>
    </source>
</evidence>
<keyword evidence="7" id="KW-1133">Transmembrane helix</keyword>
<dbReference type="Proteomes" id="UP000250744">
    <property type="component" value="Unassembled WGS sequence"/>
</dbReference>
<comment type="subcellular location">
    <subcellularLocation>
        <location evidence="1">Cell inner membrane</location>
        <topology evidence="1">Multi-pass membrane protein</topology>
    </subcellularLocation>
</comment>
<evidence type="ECO:0008006" key="13">
    <source>
        <dbReference type="Google" id="ProtNLM"/>
    </source>
</evidence>
<name>A0A364NQD7_9GAMM</name>
<evidence type="ECO:0000256" key="6">
    <source>
        <dbReference type="SAM" id="Coils"/>
    </source>
</evidence>
<evidence type="ECO:0000259" key="9">
    <source>
        <dbReference type="PROSITE" id="PS50192"/>
    </source>
</evidence>
<dbReference type="AlphaFoldDB" id="A0A364NQD7"/>
<organism evidence="11 12">
    <name type="scientific">Nitrincola tibetensis</name>
    <dbReference type="NCBI Taxonomy" id="2219697"/>
    <lineage>
        <taxon>Bacteria</taxon>
        <taxon>Pseudomonadati</taxon>
        <taxon>Pseudomonadota</taxon>
        <taxon>Gammaproteobacteria</taxon>
        <taxon>Oceanospirillales</taxon>
        <taxon>Oceanospirillaceae</taxon>
        <taxon>Nitrincola</taxon>
    </lineage>
</organism>
<reference evidence="11 12" key="1">
    <citation type="submission" date="2018-06" db="EMBL/GenBank/DDBJ databases">
        <title>Nitrincola tibetense sp. nov., isolated from Lake XuguoCo on Tibetan Plateau.</title>
        <authorList>
            <person name="Xing P."/>
        </authorList>
    </citation>
    <scope>NUCLEOTIDE SEQUENCE [LARGE SCALE GENOMIC DNA]</scope>
    <source>
        <strain evidence="12">xg18</strain>
    </source>
</reference>
<evidence type="ECO:0000256" key="4">
    <source>
        <dbReference type="ARBA" id="ARBA00029447"/>
    </source>
</evidence>
<dbReference type="SMART" id="SM00283">
    <property type="entry name" value="MA"/>
    <property type="match status" value="1"/>
</dbReference>
<keyword evidence="2" id="KW-1003">Cell membrane</keyword>
<dbReference type="InterPro" id="IPR000727">
    <property type="entry name" value="T_SNARE_dom"/>
</dbReference>
<dbReference type="PROSITE" id="PS50111">
    <property type="entry name" value="CHEMOTAXIS_TRANSDUC_2"/>
    <property type="match status" value="1"/>
</dbReference>
<dbReference type="Gene3D" id="6.10.340.10">
    <property type="match status" value="1"/>
</dbReference>
<keyword evidence="6" id="KW-0175">Coiled coil</keyword>
<keyword evidence="2" id="KW-0997">Cell inner membrane</keyword>
<feature type="domain" description="HAMP" evidence="10">
    <location>
        <begin position="392"/>
        <end position="445"/>
    </location>
</feature>
<dbReference type="SUPFAM" id="SSF58104">
    <property type="entry name" value="Methyl-accepting chemotaxis protein (MCP) signaling domain"/>
    <property type="match status" value="1"/>
</dbReference>
<comment type="similarity">
    <text evidence="4">Belongs to the methyl-accepting chemotaxis (MCP) protein family.</text>
</comment>
<dbReference type="GO" id="GO:0006935">
    <property type="term" value="P:chemotaxis"/>
    <property type="evidence" value="ECO:0007669"/>
    <property type="project" value="UniProtKB-ARBA"/>
</dbReference>
<dbReference type="Pfam" id="PF00672">
    <property type="entry name" value="HAMP"/>
    <property type="match status" value="1"/>
</dbReference>
<dbReference type="PANTHER" id="PTHR32089">
    <property type="entry name" value="METHYL-ACCEPTING CHEMOTAXIS PROTEIN MCPB"/>
    <property type="match status" value="1"/>
</dbReference>
<keyword evidence="7" id="KW-0812">Transmembrane</keyword>
<evidence type="ECO:0000313" key="12">
    <source>
        <dbReference type="Proteomes" id="UP000250744"/>
    </source>
</evidence>
<keyword evidence="3 5" id="KW-0807">Transducer</keyword>
<dbReference type="RefSeq" id="WP_112157487.1">
    <property type="nucleotide sequence ID" value="NZ_QKRX01000002.1"/>
</dbReference>
<evidence type="ECO:0000256" key="3">
    <source>
        <dbReference type="ARBA" id="ARBA00023224"/>
    </source>
</evidence>
<dbReference type="SMART" id="SM00304">
    <property type="entry name" value="HAMP"/>
    <property type="match status" value="2"/>
</dbReference>
<dbReference type="GO" id="GO:0007165">
    <property type="term" value="P:signal transduction"/>
    <property type="evidence" value="ECO:0007669"/>
    <property type="project" value="UniProtKB-KW"/>
</dbReference>
<dbReference type="PROSITE" id="PS50885">
    <property type="entry name" value="HAMP"/>
    <property type="match status" value="1"/>
</dbReference>
<keyword evidence="12" id="KW-1185">Reference proteome</keyword>
<dbReference type="EMBL" id="QKRX01000002">
    <property type="protein sequence ID" value="RAU19293.1"/>
    <property type="molecule type" value="Genomic_DNA"/>
</dbReference>
<protein>
    <recommendedName>
        <fullName evidence="13">Methyl-accepting chemotaxis protein</fullName>
    </recommendedName>
</protein>
<dbReference type="Pfam" id="PF00015">
    <property type="entry name" value="MCPsignal"/>
    <property type="match status" value="1"/>
</dbReference>
<comment type="caution">
    <text evidence="11">The sequence shown here is derived from an EMBL/GenBank/DDBJ whole genome shotgun (WGS) entry which is preliminary data.</text>
</comment>
<feature type="transmembrane region" description="Helical" evidence="7">
    <location>
        <begin position="370"/>
        <end position="390"/>
    </location>
</feature>
<proteinExistence type="inferred from homology"/>
<dbReference type="FunFam" id="1.10.287.950:FF:000001">
    <property type="entry name" value="Methyl-accepting chemotaxis sensory transducer"/>
    <property type="match status" value="1"/>
</dbReference>
<dbReference type="OrthoDB" id="2489132at2"/>
<sequence length="722" mass="77746">MAQTLSVRLIINLLFGLMLGILLLTGGFAYFSANKLSGDLNYLQSETSSVAASLSQSVEALTQMEQQVKQLAGAQASVSALQGLQTRLDATGQASGEIDAGLSQLRQVSAQQNESLIQISEVTGHIATNLELVSGPLHTMITAAQQINQQSLQALIDFYKLGRNEPNALASLEESLQQVYRGTSTMTAAMFNVDQSDDTRNVLVDVRRELRPLRSQVRRYAGLEEFFERETLATEIIAALEELIRLSVRIQTGSLELANRTAAEANDLAKQTQAATSAQLEASANSTNVLDHALKLINQSNDSYRLVIGDLSSSVQQLSVSLQSIPEVERQIDASLAAMQRAIASDQVERIDQAENRALQAQRNAETVPLILLAFIFIALIVSVTIGLLLQRLLVKPLASFVSGVRRVTDNDLTSQVSDAGAIGELKSVIASVNAMIKSLRQNVLDMKQSGLSISESAKMMTNTSNKTRDALEQQAQGEQAIINSTGALAEMVRSVASSGELAGEQAHSANQLIQDSQKDIENAKREMASLAETVNHSNEVIQSLKQQSDDIGKVISVIQNVSGQTNLLALNAAIEAARAGENGRGFAVVADEVRQLAQRTSDATIEIRELIEQIQARADLGVQSMTQGLAQVAKNTQATESVAQSLESVIKQVATISRLNLEIGKHTRSQLQQLGTIEAGVESVRQQSEQASEAVLDNVRASKSLNVTAGTLEDLVKRFTI</sequence>